<dbReference type="OrthoDB" id="9808049at2"/>
<dbReference type="InterPro" id="IPR050982">
    <property type="entry name" value="Auxin_biosynth/cation_transpt"/>
</dbReference>
<dbReference type="InterPro" id="IPR032710">
    <property type="entry name" value="NTF2-like_dom_sf"/>
</dbReference>
<name>A0A4D7B3G6_9HYPH</name>
<keyword evidence="1" id="KW-0560">Oxidoreductase</keyword>
<evidence type="ECO:0000256" key="1">
    <source>
        <dbReference type="ARBA" id="ARBA00023002"/>
    </source>
</evidence>
<proteinExistence type="predicted"/>
<dbReference type="SUPFAM" id="SSF51905">
    <property type="entry name" value="FAD/NAD(P)-binding domain"/>
    <property type="match status" value="1"/>
</dbReference>
<dbReference type="PRINTS" id="PR00469">
    <property type="entry name" value="PNDRDTASEII"/>
</dbReference>
<dbReference type="InterPro" id="IPR036188">
    <property type="entry name" value="FAD/NAD-bd_sf"/>
</dbReference>
<dbReference type="RefSeq" id="WP_136963728.1">
    <property type="nucleotide sequence ID" value="NZ_CP039690.1"/>
</dbReference>
<keyword evidence="3" id="KW-1185">Reference proteome</keyword>
<dbReference type="Gene3D" id="3.50.50.60">
    <property type="entry name" value="FAD/NAD(P)-binding domain"/>
    <property type="match status" value="2"/>
</dbReference>
<dbReference type="PANTHER" id="PTHR43539:SF68">
    <property type="entry name" value="FLAVIN-BINDING MONOOXYGENASE-LIKE PROTEIN (AFU_ORTHOLOGUE AFUA_4G09220)"/>
    <property type="match status" value="1"/>
</dbReference>
<gene>
    <name evidence="2" type="ORF">E8M01_31240</name>
</gene>
<dbReference type="EMBL" id="CP039690">
    <property type="protein sequence ID" value="QCI68309.1"/>
    <property type="molecule type" value="Genomic_DNA"/>
</dbReference>
<sequence length="602" mass="66940">MTDTEPSQQVTRWLATFAERLAAADHAGTLALFEPHCYWRDLVALTWSLVTLEGKPEVERMLERCLPASVPASFSLEGEPRTDAAGVTEAWFRFETRVAVCRGHLRLRDGLCWTLFTCMLELKGFEEKRGALRAKGVQHGAVSGRKTWSDDRREAAATLGSEVQPYCLIIGGGQGGVTLAARLKMLNVPALVVDRHPSPGDAWRERYKSLCLHDPVWNIHLPYLPFPDHWPVFTPKDKMADWIEAYVSIMELDYWSASAATAARYDDERGEWTVTVERQGETVILKPKHLVVATGMSGPPAVPHYRGQEAFAGLAHHSSAYRSGEAFKGKRCVVIGSNNSAHDICADLWEHGADVTMVQRSSTTVVRAETLRSFLSSKLYSEEALAAGITTDKADFTYASRPYAVMAEAQKAVYIDIRKHDSGFYDALERAGFLLDFGEDDTGLSMKYLRRGSGYYIDVGASELIIDGRVKLKSGVQVERLARDGLTLSDGSFLAADLIVYATGFDPMERWLEQLISPAVAAKVGHVWGLGSDTRRDPGPWLGELRNMWKPTRQDALWMHGGNLHQARFYSKLLALQLKARLEGLETPVHDPRGLGSSYQEH</sequence>
<organism evidence="2 3">
    <name type="scientific">Phreatobacter stygius</name>
    <dbReference type="NCBI Taxonomy" id="1940610"/>
    <lineage>
        <taxon>Bacteria</taxon>
        <taxon>Pseudomonadati</taxon>
        <taxon>Pseudomonadota</taxon>
        <taxon>Alphaproteobacteria</taxon>
        <taxon>Hyphomicrobiales</taxon>
        <taxon>Phreatobacteraceae</taxon>
        <taxon>Phreatobacter</taxon>
    </lineage>
</organism>
<dbReference type="Gene3D" id="3.10.450.50">
    <property type="match status" value="1"/>
</dbReference>
<dbReference type="Proteomes" id="UP000298781">
    <property type="component" value="Chromosome"/>
</dbReference>
<dbReference type="GO" id="GO:0004497">
    <property type="term" value="F:monooxygenase activity"/>
    <property type="evidence" value="ECO:0007669"/>
    <property type="project" value="TreeGrafter"/>
</dbReference>
<accession>A0A4D7B3G6</accession>
<evidence type="ECO:0000313" key="2">
    <source>
        <dbReference type="EMBL" id="QCI68309.1"/>
    </source>
</evidence>
<dbReference type="KEGG" id="pstg:E8M01_31240"/>
<dbReference type="PANTHER" id="PTHR43539">
    <property type="entry name" value="FLAVIN-BINDING MONOOXYGENASE-LIKE PROTEIN (AFU_ORTHOLOGUE AFUA_4G09220)"/>
    <property type="match status" value="1"/>
</dbReference>
<evidence type="ECO:0000313" key="3">
    <source>
        <dbReference type="Proteomes" id="UP000298781"/>
    </source>
</evidence>
<dbReference type="Pfam" id="PF13738">
    <property type="entry name" value="Pyr_redox_3"/>
    <property type="match status" value="1"/>
</dbReference>
<dbReference type="GO" id="GO:0050660">
    <property type="term" value="F:flavin adenine dinucleotide binding"/>
    <property type="evidence" value="ECO:0007669"/>
    <property type="project" value="TreeGrafter"/>
</dbReference>
<dbReference type="SUPFAM" id="SSF54427">
    <property type="entry name" value="NTF2-like"/>
    <property type="match status" value="1"/>
</dbReference>
<dbReference type="AlphaFoldDB" id="A0A4D7B3G6"/>
<protein>
    <submittedName>
        <fullName evidence="2">NAD(P)/FAD-dependent oxidoreductase</fullName>
    </submittedName>
</protein>
<reference evidence="2 3" key="1">
    <citation type="submission" date="2019-04" db="EMBL/GenBank/DDBJ databases">
        <title>Phreatobacter aquaticus sp. nov.</title>
        <authorList>
            <person name="Choi A."/>
        </authorList>
    </citation>
    <scope>NUCLEOTIDE SEQUENCE [LARGE SCALE GENOMIC DNA]</scope>
    <source>
        <strain evidence="2 3">KCTC 52518</strain>
    </source>
</reference>